<dbReference type="SUPFAM" id="SSF51735">
    <property type="entry name" value="NAD(P)-binding Rossmann-fold domains"/>
    <property type="match status" value="1"/>
</dbReference>
<dbReference type="KEGG" id="ari:UM93_08075"/>
<dbReference type="EMBL" id="CP011005">
    <property type="protein sequence ID" value="AJT41483.1"/>
    <property type="molecule type" value="Genomic_DNA"/>
</dbReference>
<gene>
    <name evidence="2" type="ORF">UM93_08075</name>
</gene>
<dbReference type="Gene3D" id="3.40.50.720">
    <property type="entry name" value="NAD(P)-binding Rossmann-like Domain"/>
    <property type="match status" value="1"/>
</dbReference>
<proteinExistence type="predicted"/>
<dbReference type="STRING" id="1618207.UM93_08075"/>
<dbReference type="Proteomes" id="UP000061839">
    <property type="component" value="Chromosome"/>
</dbReference>
<name>A0A0D4BYR7_9MICC</name>
<reference evidence="2 3" key="1">
    <citation type="journal article" date="2015" name="Genome Announc.">
        <title>Complete Genome Sequencing of Protease-Producing Novel Arthrobacter sp. Strain IHBB 11108 Using PacBio Single-Molecule Real-Time Sequencing Technology.</title>
        <authorList>
            <person name="Kiran S."/>
            <person name="Swarnkar M.K."/>
            <person name="Pal M."/>
            <person name="Thakur R."/>
            <person name="Tewari R."/>
            <person name="Singh A.K."/>
            <person name="Gulati A."/>
        </authorList>
    </citation>
    <scope>NUCLEOTIDE SEQUENCE [LARGE SCALE GENOMIC DNA]</scope>
    <source>
        <strain evidence="2 3">IHBB 11108</strain>
    </source>
</reference>
<accession>A0A0D4BYR7</accession>
<evidence type="ECO:0000259" key="1">
    <source>
        <dbReference type="Pfam" id="PF13460"/>
    </source>
</evidence>
<feature type="domain" description="NAD(P)-binding" evidence="1">
    <location>
        <begin position="9"/>
        <end position="120"/>
    </location>
</feature>
<evidence type="ECO:0000313" key="2">
    <source>
        <dbReference type="EMBL" id="AJT41483.1"/>
    </source>
</evidence>
<dbReference type="PANTHER" id="PTHR43162:SF1">
    <property type="entry name" value="PRESTALK A DIFFERENTIATION PROTEIN A"/>
    <property type="match status" value="1"/>
</dbReference>
<dbReference type="AlphaFoldDB" id="A0A0D4BYR7"/>
<sequence length="289" mass="31503">MNIVVATPTGHVGSHVARSLIQAGVKPTLLARKPTVLDPELLERSRVFEVDLANREAVLAATEKADALFWVSPPTDDDDPLQGYARMANNAAAAVTTHRIPRVVFQSSVGAEARHGFGEIDGLAHTEVLLDQTGASVAHLRCGYFFSNLLFDLESLRQGKLITPWPLDYSMAWVAPRDIAGVAVGRLLSPYWQGRVVQAVHGPEDLSFTEVAALLSEVLGRPIHAERISEAALADTLRAIGRSDRQIEATVGMSRGFLTGFEPELPRNLLSTTYTTLAAWAYQELRPLF</sequence>
<dbReference type="Gene3D" id="3.90.25.10">
    <property type="entry name" value="UDP-galactose 4-epimerase, domain 1"/>
    <property type="match status" value="1"/>
</dbReference>
<dbReference type="OrthoDB" id="4632815at2"/>
<dbReference type="Pfam" id="PF13460">
    <property type="entry name" value="NAD_binding_10"/>
    <property type="match status" value="1"/>
</dbReference>
<keyword evidence="3" id="KW-1185">Reference proteome</keyword>
<dbReference type="InterPro" id="IPR036291">
    <property type="entry name" value="NAD(P)-bd_dom_sf"/>
</dbReference>
<organism evidence="2 3">
    <name type="scientific">Psychromicrobium lacuslunae</name>
    <dbReference type="NCBI Taxonomy" id="1618207"/>
    <lineage>
        <taxon>Bacteria</taxon>
        <taxon>Bacillati</taxon>
        <taxon>Actinomycetota</taxon>
        <taxon>Actinomycetes</taxon>
        <taxon>Micrococcales</taxon>
        <taxon>Micrococcaceae</taxon>
        <taxon>Psychromicrobium</taxon>
    </lineage>
</organism>
<dbReference type="HOGENOM" id="CLU_007383_10_5_11"/>
<protein>
    <submittedName>
        <fullName evidence="2">NmrA family transcriptional regulator</fullName>
    </submittedName>
</protein>
<dbReference type="InterPro" id="IPR016040">
    <property type="entry name" value="NAD(P)-bd_dom"/>
</dbReference>
<dbReference type="PANTHER" id="PTHR43162">
    <property type="match status" value="1"/>
</dbReference>
<evidence type="ECO:0000313" key="3">
    <source>
        <dbReference type="Proteomes" id="UP000061839"/>
    </source>
</evidence>
<dbReference type="RefSeq" id="WP_045074892.1">
    <property type="nucleotide sequence ID" value="NZ_CP011005.1"/>
</dbReference>
<dbReference type="PATRIC" id="fig|1618207.4.peg.1634"/>
<dbReference type="InterPro" id="IPR051604">
    <property type="entry name" value="Ergot_Alk_Oxidoreductase"/>
</dbReference>